<evidence type="ECO:0000313" key="1">
    <source>
        <dbReference type="EMBL" id="CAB4122759.1"/>
    </source>
</evidence>
<reference evidence="1" key="1">
    <citation type="submission" date="2020-04" db="EMBL/GenBank/DDBJ databases">
        <authorList>
            <person name="Chiriac C."/>
            <person name="Salcher M."/>
            <person name="Ghai R."/>
            <person name="Kavagutti S V."/>
        </authorList>
    </citation>
    <scope>NUCLEOTIDE SEQUENCE</scope>
</reference>
<accession>A0A6J5KR73</accession>
<organism evidence="1">
    <name type="scientific">uncultured Caudovirales phage</name>
    <dbReference type="NCBI Taxonomy" id="2100421"/>
    <lineage>
        <taxon>Viruses</taxon>
        <taxon>Duplodnaviria</taxon>
        <taxon>Heunggongvirae</taxon>
        <taxon>Uroviricota</taxon>
        <taxon>Caudoviricetes</taxon>
        <taxon>Peduoviridae</taxon>
        <taxon>Maltschvirus</taxon>
        <taxon>Maltschvirus maltsch</taxon>
    </lineage>
</organism>
<proteinExistence type="predicted"/>
<protein>
    <submittedName>
        <fullName evidence="1">Uncharacterized protein</fullName>
    </submittedName>
</protein>
<name>A0A6J5KR73_9CAUD</name>
<sequence length="74" mass="8333">MTTDTTYIAHGTDQDGNLYVYRFETFNEAYDFQQAVAADDKLKDNMTFEVLIHGYTDTVASALAEVRELMGVEA</sequence>
<dbReference type="EMBL" id="LR796162">
    <property type="protein sequence ID" value="CAB4122759.1"/>
    <property type="molecule type" value="Genomic_DNA"/>
</dbReference>
<gene>
    <name evidence="1" type="ORF">UFOVP33_48</name>
</gene>